<evidence type="ECO:0000256" key="1">
    <source>
        <dbReference type="SAM" id="Phobius"/>
    </source>
</evidence>
<evidence type="ECO:0000313" key="3">
    <source>
        <dbReference type="Proteomes" id="UP000190092"/>
    </source>
</evidence>
<dbReference type="Proteomes" id="UP000190092">
    <property type="component" value="Unassembled WGS sequence"/>
</dbReference>
<gene>
    <name evidence="2" type="ORF">SAMN02745126_02725</name>
</gene>
<accession>A0A1T4PC91</accession>
<feature type="transmembrane region" description="Helical" evidence="1">
    <location>
        <begin position="104"/>
        <end position="128"/>
    </location>
</feature>
<reference evidence="3" key="1">
    <citation type="submission" date="2017-02" db="EMBL/GenBank/DDBJ databases">
        <authorList>
            <person name="Varghese N."/>
            <person name="Submissions S."/>
        </authorList>
    </citation>
    <scope>NUCLEOTIDE SEQUENCE [LARGE SCALE GENOMIC DNA]</scope>
    <source>
        <strain evidence="3">ATCC 27094</strain>
    </source>
</reference>
<proteinExistence type="predicted"/>
<sequence length="160" mass="16946">MARTSPLPRSFPVGLSLLLVIATLLCVLQIANALHDSTGGGEARISDAYEGFFLSVGLWIVLAIMMLAAGITGTMPRWTALLAVILVPTAAVASVVALDMCSRNLRWAVVFLLALPALVAFYAFWARLPALHAALPAEKVSAIIWTAIFLLSIVTFALAA</sequence>
<evidence type="ECO:0000313" key="2">
    <source>
        <dbReference type="EMBL" id="SJZ88957.1"/>
    </source>
</evidence>
<dbReference type="AlphaFoldDB" id="A0A1T4PC91"/>
<keyword evidence="1" id="KW-0812">Transmembrane</keyword>
<dbReference type="EMBL" id="FUWJ01000002">
    <property type="protein sequence ID" value="SJZ88957.1"/>
    <property type="molecule type" value="Genomic_DNA"/>
</dbReference>
<keyword evidence="1" id="KW-1133">Transmembrane helix</keyword>
<dbReference type="RefSeq" id="WP_085934373.1">
    <property type="nucleotide sequence ID" value="NZ_FUWJ01000002.1"/>
</dbReference>
<feature type="transmembrane region" description="Helical" evidence="1">
    <location>
        <begin position="140"/>
        <end position="159"/>
    </location>
</feature>
<protein>
    <submittedName>
        <fullName evidence="2">Uncharacterized protein</fullName>
    </submittedName>
</protein>
<dbReference type="OrthoDB" id="9955897at2"/>
<name>A0A1T4PC91_9HYPH</name>
<organism evidence="2 3">
    <name type="scientific">Enhydrobacter aerosaccus</name>
    <dbReference type="NCBI Taxonomy" id="225324"/>
    <lineage>
        <taxon>Bacteria</taxon>
        <taxon>Pseudomonadati</taxon>
        <taxon>Pseudomonadota</taxon>
        <taxon>Alphaproteobacteria</taxon>
        <taxon>Hyphomicrobiales</taxon>
        <taxon>Enhydrobacter</taxon>
    </lineage>
</organism>
<feature type="transmembrane region" description="Helical" evidence="1">
    <location>
        <begin position="52"/>
        <end position="71"/>
    </location>
</feature>
<keyword evidence="1" id="KW-0472">Membrane</keyword>
<keyword evidence="3" id="KW-1185">Reference proteome</keyword>
<feature type="transmembrane region" description="Helical" evidence="1">
    <location>
        <begin position="78"/>
        <end position="98"/>
    </location>
</feature>